<dbReference type="InterPro" id="IPR001254">
    <property type="entry name" value="Trypsin_dom"/>
</dbReference>
<feature type="domain" description="Peptidase S1" evidence="2">
    <location>
        <begin position="54"/>
        <end position="295"/>
    </location>
</feature>
<dbReference type="InterPro" id="IPR009003">
    <property type="entry name" value="Peptidase_S1_PA"/>
</dbReference>
<dbReference type="SMART" id="SM00020">
    <property type="entry name" value="Tryp_SPc"/>
    <property type="match status" value="1"/>
</dbReference>
<protein>
    <recommendedName>
        <fullName evidence="2">Peptidase S1 domain-containing protein</fullName>
    </recommendedName>
</protein>
<dbReference type="InterPro" id="IPR051487">
    <property type="entry name" value="Ser/Thr_Proteases_Immune/Dev"/>
</dbReference>
<reference evidence="3" key="1">
    <citation type="submission" date="2023-12" db="EMBL/GenBank/DDBJ databases">
        <title>Genome assembly of Anisodus tanguticus.</title>
        <authorList>
            <person name="Wang Y.-J."/>
        </authorList>
    </citation>
    <scope>NUCLEOTIDE SEQUENCE</scope>
    <source>
        <strain evidence="3">KB-2021</strain>
        <tissue evidence="3">Leaf</tissue>
    </source>
</reference>
<name>A0AAE1UTP5_9SOLA</name>
<dbReference type="PROSITE" id="PS00134">
    <property type="entry name" value="TRYPSIN_HIS"/>
    <property type="match status" value="1"/>
</dbReference>
<dbReference type="CDD" id="cd00190">
    <property type="entry name" value="Tryp_SPc"/>
    <property type="match status" value="1"/>
</dbReference>
<dbReference type="SUPFAM" id="SSF50494">
    <property type="entry name" value="Trypsin-like serine proteases"/>
    <property type="match status" value="1"/>
</dbReference>
<dbReference type="EMBL" id="JAVYJV010000090">
    <property type="protein sequence ID" value="KAK4336789.1"/>
    <property type="molecule type" value="Genomic_DNA"/>
</dbReference>
<dbReference type="Gene3D" id="2.40.10.10">
    <property type="entry name" value="Trypsin-like serine proteases"/>
    <property type="match status" value="1"/>
</dbReference>
<evidence type="ECO:0000313" key="4">
    <source>
        <dbReference type="Proteomes" id="UP001291623"/>
    </source>
</evidence>
<dbReference type="InterPro" id="IPR043504">
    <property type="entry name" value="Peptidase_S1_PA_chymotrypsin"/>
</dbReference>
<sequence>MDEIAIRQLAKKVVGNVIQKATEEVARQEKIKIQTKRPTTLPLDNLTPSIQIDLVPSRTPSPDEPENDSCKIAKSNSFPWQISLGILPDTPWEIKPDKYAKTSREKVPSEIKMATHVCGGAIINENYILTAAHCVTDENLNTKPFQNYGVGFGNNHDLVDIYNNGRVQVEKIFVNPGYNITLIDTENDIAILKLSQPINIETKSVQPACFMKEKQNIKRIYNEVVASGWGSVTKMQLNYLTRAWTGYEPSQKLKEATFVDVSDNSTVCEDKPKLICIRPIFEQESVCKGDSGGPLHHTAFEPKTIDNQRVPDPTYLEENDQEVLDEINTDTLSAFFSLEKLAKVNKQPLNHLMDNKDIHCHIF</sequence>
<proteinExistence type="predicted"/>
<keyword evidence="4" id="KW-1185">Reference proteome</keyword>
<dbReference type="FunFam" id="2.40.10.10:FF:000068">
    <property type="entry name" value="transmembrane protease serine 2"/>
    <property type="match status" value="1"/>
</dbReference>
<organism evidence="3 4">
    <name type="scientific">Anisodus tanguticus</name>
    <dbReference type="NCBI Taxonomy" id="243964"/>
    <lineage>
        <taxon>Eukaryota</taxon>
        <taxon>Viridiplantae</taxon>
        <taxon>Streptophyta</taxon>
        <taxon>Embryophyta</taxon>
        <taxon>Tracheophyta</taxon>
        <taxon>Spermatophyta</taxon>
        <taxon>Magnoliopsida</taxon>
        <taxon>eudicotyledons</taxon>
        <taxon>Gunneridae</taxon>
        <taxon>Pentapetalae</taxon>
        <taxon>asterids</taxon>
        <taxon>lamiids</taxon>
        <taxon>Solanales</taxon>
        <taxon>Solanaceae</taxon>
        <taxon>Solanoideae</taxon>
        <taxon>Hyoscyameae</taxon>
        <taxon>Anisodus</taxon>
    </lineage>
</organism>
<evidence type="ECO:0000259" key="2">
    <source>
        <dbReference type="PROSITE" id="PS50240"/>
    </source>
</evidence>
<dbReference type="PROSITE" id="PS50240">
    <property type="entry name" value="TRYPSIN_DOM"/>
    <property type="match status" value="1"/>
</dbReference>
<dbReference type="InterPro" id="IPR018114">
    <property type="entry name" value="TRYPSIN_HIS"/>
</dbReference>
<gene>
    <name evidence="3" type="ORF">RND71_043568</name>
</gene>
<dbReference type="GO" id="GO:0004252">
    <property type="term" value="F:serine-type endopeptidase activity"/>
    <property type="evidence" value="ECO:0007669"/>
    <property type="project" value="InterPro"/>
</dbReference>
<dbReference type="Proteomes" id="UP001291623">
    <property type="component" value="Unassembled WGS sequence"/>
</dbReference>
<keyword evidence="1" id="KW-1015">Disulfide bond</keyword>
<dbReference type="InterPro" id="IPR001314">
    <property type="entry name" value="Peptidase_S1A"/>
</dbReference>
<comment type="caution">
    <text evidence="3">The sequence shown here is derived from an EMBL/GenBank/DDBJ whole genome shotgun (WGS) entry which is preliminary data.</text>
</comment>
<dbReference type="GO" id="GO:0006508">
    <property type="term" value="P:proteolysis"/>
    <property type="evidence" value="ECO:0007669"/>
    <property type="project" value="InterPro"/>
</dbReference>
<dbReference type="Pfam" id="PF00089">
    <property type="entry name" value="Trypsin"/>
    <property type="match status" value="1"/>
</dbReference>
<accession>A0AAE1UTP5</accession>
<evidence type="ECO:0000313" key="3">
    <source>
        <dbReference type="EMBL" id="KAK4336789.1"/>
    </source>
</evidence>
<evidence type="ECO:0000256" key="1">
    <source>
        <dbReference type="ARBA" id="ARBA00023157"/>
    </source>
</evidence>
<dbReference type="PRINTS" id="PR00722">
    <property type="entry name" value="CHYMOTRYPSIN"/>
</dbReference>
<dbReference type="AlphaFoldDB" id="A0AAE1UTP5"/>
<dbReference type="PANTHER" id="PTHR24256">
    <property type="entry name" value="TRYPTASE-RELATED"/>
    <property type="match status" value="1"/>
</dbReference>